<accession>A0ABR2L4W7</accession>
<organism evidence="1 2">
    <name type="scientific">Tritrichomonas musculus</name>
    <dbReference type="NCBI Taxonomy" id="1915356"/>
    <lineage>
        <taxon>Eukaryota</taxon>
        <taxon>Metamonada</taxon>
        <taxon>Parabasalia</taxon>
        <taxon>Tritrichomonadida</taxon>
        <taxon>Tritrichomonadidae</taxon>
        <taxon>Tritrichomonas</taxon>
    </lineage>
</organism>
<gene>
    <name evidence="1" type="ORF">M9Y10_000679</name>
</gene>
<proteinExistence type="predicted"/>
<dbReference type="EMBL" id="JAPFFF010000001">
    <property type="protein sequence ID" value="KAK8898394.1"/>
    <property type="molecule type" value="Genomic_DNA"/>
</dbReference>
<reference evidence="1 2" key="1">
    <citation type="submission" date="2024-04" db="EMBL/GenBank/DDBJ databases">
        <title>Tritrichomonas musculus Genome.</title>
        <authorList>
            <person name="Alves-Ferreira E."/>
            <person name="Grigg M."/>
            <person name="Lorenzi H."/>
            <person name="Galac M."/>
        </authorList>
    </citation>
    <scope>NUCLEOTIDE SEQUENCE [LARGE SCALE GENOMIC DNA]</scope>
    <source>
        <strain evidence="1 2">EAF2021</strain>
    </source>
</reference>
<keyword evidence="2" id="KW-1185">Reference proteome</keyword>
<sequence length="118" mass="13601">MFTFSEIPIESIQIIQFKLMKTEIVIPYIGHLIHFLMGTIGKHSDASIQTLKELSECHPSELAIFSHDMSLSLLPLLPHFSLDNQQRLIQLFFNIFTTDDQAKLETIKDRILLNCESK</sequence>
<comment type="caution">
    <text evidence="1">The sequence shown here is derived from an EMBL/GenBank/DDBJ whole genome shotgun (WGS) entry which is preliminary data.</text>
</comment>
<evidence type="ECO:0000313" key="2">
    <source>
        <dbReference type="Proteomes" id="UP001470230"/>
    </source>
</evidence>
<evidence type="ECO:0000313" key="1">
    <source>
        <dbReference type="EMBL" id="KAK8898394.1"/>
    </source>
</evidence>
<name>A0ABR2L4W7_9EUKA</name>
<dbReference type="Proteomes" id="UP001470230">
    <property type="component" value="Unassembled WGS sequence"/>
</dbReference>
<protein>
    <submittedName>
        <fullName evidence="1">Uncharacterized protein</fullName>
    </submittedName>
</protein>